<dbReference type="STRING" id="545501.BN997_00845"/>
<dbReference type="RefSeq" id="WP_052484901.1">
    <property type="nucleotide sequence ID" value="NZ_CDGG01000001.1"/>
</dbReference>
<dbReference type="OrthoDB" id="9803735at2"/>
<dbReference type="GO" id="GO:0005829">
    <property type="term" value="C:cytosol"/>
    <property type="evidence" value="ECO:0007669"/>
    <property type="project" value="TreeGrafter"/>
</dbReference>
<evidence type="ECO:0000259" key="1">
    <source>
        <dbReference type="Pfam" id="PF03466"/>
    </source>
</evidence>
<proteinExistence type="predicted"/>
<dbReference type="AlphaFoldDB" id="A0A0A1MMH3"/>
<evidence type="ECO:0000313" key="2">
    <source>
        <dbReference type="EMBL" id="CEI81029.1"/>
    </source>
</evidence>
<dbReference type="Gene3D" id="3.40.190.290">
    <property type="match status" value="1"/>
</dbReference>
<organism evidence="2 3">
    <name type="scientific">Oceanobacillus oncorhynchi</name>
    <dbReference type="NCBI Taxonomy" id="545501"/>
    <lineage>
        <taxon>Bacteria</taxon>
        <taxon>Bacillati</taxon>
        <taxon>Bacillota</taxon>
        <taxon>Bacilli</taxon>
        <taxon>Bacillales</taxon>
        <taxon>Bacillaceae</taxon>
        <taxon>Oceanobacillus</taxon>
    </lineage>
</organism>
<dbReference type="CDD" id="cd05466">
    <property type="entry name" value="PBP2_LTTR_substrate"/>
    <property type="match status" value="1"/>
</dbReference>
<sequence length="178" mass="20751">MEWKHLYTGCFSRDFILYNVPLFKQGFIDIQELESIFLYEENLVVLLPKNHPLQSEASLTIENLQHLPFILCKEGYQTRIDIIKAFQNASIHPNIQFEIERFETAYHLVESSLGITIVPENYVNASNHPNVHIKKLESPMLKRNVYLVKNRSRYLPPVIHRSIETICAFHEGGILNSE</sequence>
<dbReference type="GO" id="GO:0006355">
    <property type="term" value="P:regulation of DNA-templated transcription"/>
    <property type="evidence" value="ECO:0007669"/>
    <property type="project" value="TreeGrafter"/>
</dbReference>
<feature type="domain" description="LysR substrate-binding" evidence="1">
    <location>
        <begin position="29"/>
        <end position="165"/>
    </location>
</feature>
<dbReference type="SUPFAM" id="SSF53850">
    <property type="entry name" value="Periplasmic binding protein-like II"/>
    <property type="match status" value="1"/>
</dbReference>
<dbReference type="PANTHER" id="PTHR30419">
    <property type="entry name" value="HTH-TYPE TRANSCRIPTIONAL REGULATOR YBHD"/>
    <property type="match status" value="1"/>
</dbReference>
<dbReference type="InterPro" id="IPR005119">
    <property type="entry name" value="LysR_subst-bd"/>
</dbReference>
<dbReference type="InterPro" id="IPR050950">
    <property type="entry name" value="HTH-type_LysR_regulators"/>
</dbReference>
<keyword evidence="3" id="KW-1185">Reference proteome</keyword>
<dbReference type="EMBL" id="CDGG01000001">
    <property type="protein sequence ID" value="CEI81029.1"/>
    <property type="molecule type" value="Genomic_DNA"/>
</dbReference>
<protein>
    <submittedName>
        <fullName evidence="2">HTH-type transcriptional regulator GltC</fullName>
    </submittedName>
</protein>
<dbReference type="PANTHER" id="PTHR30419:SF8">
    <property type="entry name" value="NITROGEN ASSIMILATION TRANSCRIPTIONAL ACTIVATOR-RELATED"/>
    <property type="match status" value="1"/>
</dbReference>
<gene>
    <name evidence="2" type="primary">gltC_1</name>
    <name evidence="2" type="ORF">BN997_00845</name>
</gene>
<dbReference type="Pfam" id="PF03466">
    <property type="entry name" value="LysR_substrate"/>
    <property type="match status" value="1"/>
</dbReference>
<evidence type="ECO:0000313" key="3">
    <source>
        <dbReference type="Proteomes" id="UP000040453"/>
    </source>
</evidence>
<name>A0A0A1MMH3_9BACI</name>
<dbReference type="Proteomes" id="UP000040453">
    <property type="component" value="Unassembled WGS sequence"/>
</dbReference>
<accession>A0A0A1MMH3</accession>
<reference evidence="2 3" key="1">
    <citation type="submission" date="2014-11" db="EMBL/GenBank/DDBJ databases">
        <authorList>
            <person name="Urmite Genomes Urmite Genomes"/>
        </authorList>
    </citation>
    <scope>NUCLEOTIDE SEQUENCE [LARGE SCALE GENOMIC DNA]</scope>
    <source>
        <strain evidence="2 3">Oc5</strain>
    </source>
</reference>